<reference evidence="1" key="1">
    <citation type="submission" date="2021-01" db="EMBL/GenBank/DDBJ databases">
        <authorList>
            <person name="Corre E."/>
            <person name="Pelletier E."/>
            <person name="Niang G."/>
            <person name="Scheremetjew M."/>
            <person name="Finn R."/>
            <person name="Kale V."/>
            <person name="Holt S."/>
            <person name="Cochrane G."/>
            <person name="Meng A."/>
            <person name="Brown T."/>
            <person name="Cohen L."/>
        </authorList>
    </citation>
    <scope>NUCLEOTIDE SEQUENCE</scope>
    <source>
        <strain evidence="1">CCMP1594</strain>
    </source>
</reference>
<proteinExistence type="predicted"/>
<organism evidence="1">
    <name type="scientific">Eutreptiella gymnastica</name>
    <dbReference type="NCBI Taxonomy" id="73025"/>
    <lineage>
        <taxon>Eukaryota</taxon>
        <taxon>Discoba</taxon>
        <taxon>Euglenozoa</taxon>
        <taxon>Euglenida</taxon>
        <taxon>Spirocuta</taxon>
        <taxon>Euglenophyceae</taxon>
        <taxon>Eutreptiales</taxon>
        <taxon>Eutreptiaceae</taxon>
        <taxon>Eutreptiella</taxon>
    </lineage>
</organism>
<gene>
    <name evidence="1" type="ORF">EGYM00163_LOCUS22852</name>
</gene>
<accession>A0A7S4FSH3</accession>
<sequence>MSVNPFTRGSLLLPQARCRAPTSNTGINTPSEHHTAWLLTAVYTHQPPEVNCQHRTATGNVRKQLWRQLKCPFTQFCAAQRKLALQVQVTWTSMQDGEGND</sequence>
<evidence type="ECO:0000313" key="1">
    <source>
        <dbReference type="EMBL" id="CAE0811704.1"/>
    </source>
</evidence>
<protein>
    <submittedName>
        <fullName evidence="1">Uncharacterized protein</fullName>
    </submittedName>
</protein>
<name>A0A7S4FSH3_9EUGL</name>
<dbReference type="EMBL" id="HBJA01064749">
    <property type="protein sequence ID" value="CAE0811704.1"/>
    <property type="molecule type" value="Transcribed_RNA"/>
</dbReference>
<dbReference type="AlphaFoldDB" id="A0A7S4FSH3"/>